<dbReference type="GeneID" id="67180476"/>
<proteinExistence type="predicted"/>
<dbReference type="HOGENOM" id="CLU_141049_0_0_6"/>
<dbReference type="OrthoDB" id="6262748at2"/>
<gene>
    <name evidence="1" type="ordered locus">Fbal_0238</name>
</gene>
<keyword evidence="2" id="KW-1185">Reference proteome</keyword>
<dbReference type="STRING" id="550540.Fbal_0238"/>
<dbReference type="Proteomes" id="UP000006683">
    <property type="component" value="Chromosome"/>
</dbReference>
<reference evidence="1 2" key="1">
    <citation type="journal article" date="2010" name="Stand. Genomic Sci.">
        <title>Complete genome sequence of Ferrimonas balearica type strain (PAT).</title>
        <authorList>
            <person name="Nolan M."/>
            <person name="Sikorski J."/>
            <person name="Davenport K."/>
            <person name="Lucas S."/>
            <person name="Glavina Del Rio T."/>
            <person name="Tice H."/>
            <person name="Cheng J."/>
            <person name="Goodwin L."/>
            <person name="Pitluck S."/>
            <person name="Liolios K."/>
            <person name="Ivanova N."/>
            <person name="Mavromatis K."/>
            <person name="Ovchinnikova G."/>
            <person name="Pati A."/>
            <person name="Chen A."/>
            <person name="Palaniappan K."/>
            <person name="Land M."/>
            <person name="Hauser L."/>
            <person name="Chang Y."/>
            <person name="Jeffries C."/>
            <person name="Tapia R."/>
            <person name="Brettin T."/>
            <person name="Detter J."/>
            <person name="Han C."/>
            <person name="Yasawong M."/>
            <person name="Rohde M."/>
            <person name="Tindall B."/>
            <person name="Goker M."/>
            <person name="Woyke T."/>
            <person name="Bristow J."/>
            <person name="Eisen J."/>
            <person name="Markowitz V."/>
            <person name="Hugenholtz P."/>
            <person name="Kyrpides N."/>
            <person name="Klenk H."/>
            <person name="Lapidus A."/>
        </authorList>
    </citation>
    <scope>NUCLEOTIDE SEQUENCE [LARGE SCALE GENOMIC DNA]</scope>
    <source>
        <strain evidence="2">DSM 9799 / CCM 4581 / KCTC 23876 / PAT</strain>
    </source>
</reference>
<protein>
    <submittedName>
        <fullName evidence="1">Uncharacterized protein</fullName>
    </submittedName>
</protein>
<sequence>MSFIGAVGQQWQKAQLSQRLQLALMPRPSLNYLFTGATDRETLSHLVAALVFSEGKPDWLVLDAEHERQPLSAWDTMDCLLLSCTLLSTRACSPEGLSQAEQLVMTLAEVWASELERHVDHGDAKRDGCEALLRLIAALKVQQQVRRQRSRNMTG</sequence>
<dbReference type="RefSeq" id="WP_013343758.1">
    <property type="nucleotide sequence ID" value="NC_014541.1"/>
</dbReference>
<dbReference type="AlphaFoldDB" id="E1SLQ3"/>
<dbReference type="KEGG" id="fbl:Fbal_0238"/>
<organism evidence="1 2">
    <name type="scientific">Ferrimonas balearica (strain DSM 9799 / CCM 4581 / KCTC 23876 / PAT)</name>
    <dbReference type="NCBI Taxonomy" id="550540"/>
    <lineage>
        <taxon>Bacteria</taxon>
        <taxon>Pseudomonadati</taxon>
        <taxon>Pseudomonadota</taxon>
        <taxon>Gammaproteobacteria</taxon>
        <taxon>Alteromonadales</taxon>
        <taxon>Ferrimonadaceae</taxon>
        <taxon>Ferrimonas</taxon>
    </lineage>
</organism>
<dbReference type="eggNOG" id="ENOG50348BN">
    <property type="taxonomic scope" value="Bacteria"/>
</dbReference>
<name>E1SLQ3_FERBD</name>
<evidence type="ECO:0000313" key="1">
    <source>
        <dbReference type="EMBL" id="ADN74452.1"/>
    </source>
</evidence>
<dbReference type="EMBL" id="CP002209">
    <property type="protein sequence ID" value="ADN74452.1"/>
    <property type="molecule type" value="Genomic_DNA"/>
</dbReference>
<accession>E1SLQ3</accession>
<evidence type="ECO:0000313" key="2">
    <source>
        <dbReference type="Proteomes" id="UP000006683"/>
    </source>
</evidence>